<dbReference type="InterPro" id="IPR024492">
    <property type="entry name" value="DUF2764"/>
</dbReference>
<accession>K1U094</accession>
<proteinExistence type="predicted"/>
<comment type="caution">
    <text evidence="1">The sequence shown here is derived from an EMBL/GenBank/DDBJ whole genome shotgun (WGS) entry which is preliminary data.</text>
</comment>
<name>K1U094_9ZZZZ</name>
<dbReference type="Pfam" id="PF10962">
    <property type="entry name" value="DUF2764"/>
    <property type="match status" value="1"/>
</dbReference>
<protein>
    <submittedName>
        <fullName evidence="1">Uncharacterized protein</fullName>
    </submittedName>
</protein>
<evidence type="ECO:0000313" key="1">
    <source>
        <dbReference type="EMBL" id="EKC71800.1"/>
    </source>
</evidence>
<reference evidence="1" key="1">
    <citation type="journal article" date="2013" name="Environ. Microbiol.">
        <title>Microbiota from the distal guts of lean and obese adolescents exhibit partial functional redundancy besides clear differences in community structure.</title>
        <authorList>
            <person name="Ferrer M."/>
            <person name="Ruiz A."/>
            <person name="Lanza F."/>
            <person name="Haange S.B."/>
            <person name="Oberbach A."/>
            <person name="Till H."/>
            <person name="Bargiela R."/>
            <person name="Campoy C."/>
            <person name="Segura M.T."/>
            <person name="Richter M."/>
            <person name="von Bergen M."/>
            <person name="Seifert J."/>
            <person name="Suarez A."/>
        </authorList>
    </citation>
    <scope>NUCLEOTIDE SEQUENCE</scope>
</reference>
<sequence length="67" mass="7443">MFATDYYCLVAGLREYALDADTKGFDARAIVDEVIDGVSARDARQVRLLYGYYDCENLAALRAGRTA</sequence>
<organism evidence="1">
    <name type="scientific">human gut metagenome</name>
    <dbReference type="NCBI Taxonomy" id="408170"/>
    <lineage>
        <taxon>unclassified sequences</taxon>
        <taxon>metagenomes</taxon>
        <taxon>organismal metagenomes</taxon>
    </lineage>
</organism>
<dbReference type="AlphaFoldDB" id="K1U094"/>
<dbReference type="EMBL" id="AJWY01004645">
    <property type="protein sequence ID" value="EKC71800.1"/>
    <property type="molecule type" value="Genomic_DNA"/>
</dbReference>
<feature type="non-terminal residue" evidence="1">
    <location>
        <position position="67"/>
    </location>
</feature>
<gene>
    <name evidence="1" type="ORF">LEA_07073</name>
</gene>